<evidence type="ECO:0000256" key="1">
    <source>
        <dbReference type="SAM" id="Phobius"/>
    </source>
</evidence>
<dbReference type="EMBL" id="JYJA01000030">
    <property type="protein sequence ID" value="KJL43616.1"/>
    <property type="molecule type" value="Genomic_DNA"/>
</dbReference>
<keyword evidence="1" id="KW-1133">Transmembrane helix</keyword>
<evidence type="ECO:0000313" key="3">
    <source>
        <dbReference type="Proteomes" id="UP000034098"/>
    </source>
</evidence>
<feature type="transmembrane region" description="Helical" evidence="1">
    <location>
        <begin position="65"/>
        <end position="96"/>
    </location>
</feature>
<dbReference type="OrthoDB" id="5083530at2"/>
<dbReference type="AlphaFoldDB" id="A0A0M2HFX8"/>
<protein>
    <recommendedName>
        <fullName evidence="4">DUF1269 domain-containing protein</fullName>
    </recommendedName>
</protein>
<keyword evidence="1" id="KW-0812">Transmembrane</keyword>
<comment type="caution">
    <text evidence="2">The sequence shown here is derived from an EMBL/GenBank/DDBJ whole genome shotgun (WGS) entry which is preliminary data.</text>
</comment>
<accession>A0A0M2HFX8</accession>
<organism evidence="2 3">
    <name type="scientific">Microbacterium trichothecenolyticum</name>
    <name type="common">Aureobacterium trichothecenolyticum</name>
    <dbReference type="NCBI Taxonomy" id="69370"/>
    <lineage>
        <taxon>Bacteria</taxon>
        <taxon>Bacillati</taxon>
        <taxon>Actinomycetota</taxon>
        <taxon>Actinomycetes</taxon>
        <taxon>Micrococcales</taxon>
        <taxon>Microbacteriaceae</taxon>
        <taxon>Microbacterium</taxon>
    </lineage>
</organism>
<evidence type="ECO:0000313" key="2">
    <source>
        <dbReference type="EMBL" id="KJL43616.1"/>
    </source>
</evidence>
<keyword evidence="3" id="KW-1185">Reference proteome</keyword>
<name>A0A0M2HFX8_MICTR</name>
<dbReference type="RefSeq" id="WP_045297774.1">
    <property type="nucleotide sequence ID" value="NZ_JYJA01000030.1"/>
</dbReference>
<dbReference type="Pfam" id="PF06897">
    <property type="entry name" value="DUF1269"/>
    <property type="match status" value="1"/>
</dbReference>
<proteinExistence type="predicted"/>
<dbReference type="Proteomes" id="UP000034098">
    <property type="component" value="Unassembled WGS sequence"/>
</dbReference>
<reference evidence="2 3" key="1">
    <citation type="submission" date="2015-02" db="EMBL/GenBank/DDBJ databases">
        <title>Draft genome sequences of ten Microbacterium spp. with emphasis on heavy metal contaminated environments.</title>
        <authorList>
            <person name="Corretto E."/>
        </authorList>
    </citation>
    <scope>NUCLEOTIDE SEQUENCE [LARGE SCALE GENOMIC DNA]</scope>
    <source>
        <strain evidence="2 3">DSM 8608</strain>
    </source>
</reference>
<evidence type="ECO:0008006" key="4">
    <source>
        <dbReference type="Google" id="ProtNLM"/>
    </source>
</evidence>
<dbReference type="PATRIC" id="fig|69370.6.peg.1346"/>
<dbReference type="InterPro" id="IPR009200">
    <property type="entry name" value="DUF1269_membrane"/>
</dbReference>
<sequence length="175" mass="18344">MGTENLALVVGSYDDTAAASDDYKALRNGQDAGGYEIIGAVVLVRDKDGKVQVKEHGDRSVGKGAAWGAGAGVVVGLFAPPLLAATAVGAGIGAILGKIKKNREEKQFGVDVDEYLAPGTSAVVAVVDDRWADNVEKALQRSDKRISKAIDADDYEKLRKAIEDSADDVVEQINS</sequence>
<keyword evidence="1" id="KW-0472">Membrane</keyword>
<gene>
    <name evidence="2" type="ORF">RS82_01311</name>
</gene>